<gene>
    <name evidence="5" type="ORF">SNE25_17060</name>
</gene>
<dbReference type="SUPFAM" id="SSF51445">
    <property type="entry name" value="(Trans)glycosidases"/>
    <property type="match status" value="1"/>
</dbReference>
<name>A0ABZ0TCU2_9SPHI</name>
<evidence type="ECO:0000313" key="6">
    <source>
        <dbReference type="Proteomes" id="UP001324380"/>
    </source>
</evidence>
<accession>A0ABZ0TCU2</accession>
<dbReference type="Gene3D" id="3.40.50.1700">
    <property type="entry name" value="Glycoside hydrolase family 3 C-terminal domain"/>
    <property type="match status" value="1"/>
</dbReference>
<dbReference type="RefSeq" id="WP_321560200.1">
    <property type="nucleotide sequence ID" value="NZ_CP139558.1"/>
</dbReference>
<dbReference type="Gene3D" id="2.60.40.10">
    <property type="entry name" value="Immunoglobulins"/>
    <property type="match status" value="1"/>
</dbReference>
<dbReference type="InterPro" id="IPR036962">
    <property type="entry name" value="Glyco_hydro_3_N_sf"/>
</dbReference>
<keyword evidence="2" id="KW-0732">Signal</keyword>
<dbReference type="PRINTS" id="PR00133">
    <property type="entry name" value="GLHYDRLASE3"/>
</dbReference>
<dbReference type="Pfam" id="PF14310">
    <property type="entry name" value="Fn3-like"/>
    <property type="match status" value="1"/>
</dbReference>
<dbReference type="EMBL" id="CP139558">
    <property type="protein sequence ID" value="WPU91031.1"/>
    <property type="molecule type" value="Genomic_DNA"/>
</dbReference>
<dbReference type="InterPro" id="IPR001764">
    <property type="entry name" value="Glyco_hydro_3_N"/>
</dbReference>
<evidence type="ECO:0000259" key="4">
    <source>
        <dbReference type="SMART" id="SM01217"/>
    </source>
</evidence>
<evidence type="ECO:0000313" key="5">
    <source>
        <dbReference type="EMBL" id="WPU91031.1"/>
    </source>
</evidence>
<dbReference type="SUPFAM" id="SSF52279">
    <property type="entry name" value="Beta-D-glucan exohydrolase, C-terminal domain"/>
    <property type="match status" value="1"/>
</dbReference>
<comment type="similarity">
    <text evidence="1">Belongs to the glycosyl hydrolase 3 family.</text>
</comment>
<dbReference type="GO" id="GO:0016787">
    <property type="term" value="F:hydrolase activity"/>
    <property type="evidence" value="ECO:0007669"/>
    <property type="project" value="UniProtKB-KW"/>
</dbReference>
<dbReference type="InterPro" id="IPR002772">
    <property type="entry name" value="Glyco_hydro_3_C"/>
</dbReference>
<dbReference type="InterPro" id="IPR013783">
    <property type="entry name" value="Ig-like_fold"/>
</dbReference>
<reference evidence="5 6" key="1">
    <citation type="submission" date="2023-11" db="EMBL/GenBank/DDBJ databases">
        <title>Analysis of the Genomes of Mucilaginibacter gossypii cycad 4 and M. sabulilitoris SNA2: microbes with the potential for plant growth promotion.</title>
        <authorList>
            <person name="Hirsch A.M."/>
            <person name="Humm E."/>
            <person name="Rubbi M."/>
            <person name="Del Vecchio G."/>
            <person name="Ha S.M."/>
            <person name="Pellegrini M."/>
            <person name="Gunsalus R.P."/>
        </authorList>
    </citation>
    <scope>NUCLEOTIDE SEQUENCE [LARGE SCALE GENOMIC DNA]</scope>
    <source>
        <strain evidence="5 6">SNA2</strain>
    </source>
</reference>
<keyword evidence="3 5" id="KW-0378">Hydrolase</keyword>
<evidence type="ECO:0000256" key="3">
    <source>
        <dbReference type="ARBA" id="ARBA00022801"/>
    </source>
</evidence>
<keyword evidence="6" id="KW-1185">Reference proteome</keyword>
<organism evidence="5 6">
    <name type="scientific">Mucilaginibacter sabulilitoris</name>
    <dbReference type="NCBI Taxonomy" id="1173583"/>
    <lineage>
        <taxon>Bacteria</taxon>
        <taxon>Pseudomonadati</taxon>
        <taxon>Bacteroidota</taxon>
        <taxon>Sphingobacteriia</taxon>
        <taxon>Sphingobacteriales</taxon>
        <taxon>Sphingobacteriaceae</taxon>
        <taxon>Mucilaginibacter</taxon>
    </lineage>
</organism>
<dbReference type="InterPro" id="IPR026891">
    <property type="entry name" value="Fn3-like"/>
</dbReference>
<evidence type="ECO:0000256" key="2">
    <source>
        <dbReference type="ARBA" id="ARBA00022729"/>
    </source>
</evidence>
<dbReference type="Pfam" id="PF00933">
    <property type="entry name" value="Glyco_hydro_3"/>
    <property type="match status" value="1"/>
</dbReference>
<feature type="domain" description="Fibronectin type III-like" evidence="4">
    <location>
        <begin position="659"/>
        <end position="728"/>
    </location>
</feature>
<dbReference type="SMART" id="SM01217">
    <property type="entry name" value="Fn3_like"/>
    <property type="match status" value="1"/>
</dbReference>
<dbReference type="PANTHER" id="PTHR42721">
    <property type="entry name" value="SUGAR HYDROLASE-RELATED"/>
    <property type="match status" value="1"/>
</dbReference>
<dbReference type="InterPro" id="IPR044993">
    <property type="entry name" value="BXL"/>
</dbReference>
<dbReference type="Gene3D" id="3.20.20.300">
    <property type="entry name" value="Glycoside hydrolase, family 3, N-terminal domain"/>
    <property type="match status" value="1"/>
</dbReference>
<sequence>MELILILKSKSNNKQMALTMKNITRLSLAIVALVFITSASKAQQTPFYKDPSQSIEMRVKDLVSKLTLEEKISLLGYQSKAVPRLGIPAYNWWNEALHGVARAGEATIFPQAIGMAATFNDDLLKQVSTAISTEARAKYNLAIAQDRHLQYMGLTFWTPNINIFRDPRWGRGQETYGEDPFLTGRMGSAFVKGLQGNDPRYLKASATAKHFAVHSGPEAERDHFDAKVDEKDLRETYLYAFHELVGAGVESVMSAYNRVNGVPNSINKMLLTDILRKEWGFKGHVVTDCGALDDVFLRHKTLPTAVETAAAALKAGVNLDCSTILQKDGMKAIQQKLLTEKDIDFALSAILRTEFKLGFYDDPKLNPYRSYGADSIHNTQHLALARKVAQQSMVLLKNDKNILPLKKDSISSIMVLGPNAASLDAMVANYHGTSSKVINFVEGITGAVSKSTRVEYDLGCDYRDTTHFGGTWAAGNAEVTIAVIGLSPVLEGEAGDAFLSESGGDKKNLSLPASEIAFMKALRKSVKNKPVIAVITAGSDVDVSAIEPYADAIIFAWYPGEQGGNALADIVFGDVSPSGHLPLTFYKDMSNLPDYQDYNMKGRTYRYYNGPVQYPFGFGLSYTSFAYTLDSKPKNAYKKTDTLSVTVNVKNTGKINGDEVVQAYVEYPKLDRMPVKELKSFKHVSVATGKDETVTLKIPVQDLQKWDMTTHKWKVYPGKYKLVLGSNSADEKASIDFAIAK</sequence>
<dbReference type="Pfam" id="PF01915">
    <property type="entry name" value="Glyco_hydro_3_C"/>
    <property type="match status" value="1"/>
</dbReference>
<protein>
    <submittedName>
        <fullName evidence="5">Glycoside hydrolase family 3 N-terminal domain-containing protein</fullName>
    </submittedName>
</protein>
<dbReference type="InterPro" id="IPR017853">
    <property type="entry name" value="GH"/>
</dbReference>
<dbReference type="PANTHER" id="PTHR42721:SF3">
    <property type="entry name" value="BETA-D-XYLOSIDASE 5-RELATED"/>
    <property type="match status" value="1"/>
</dbReference>
<evidence type="ECO:0000256" key="1">
    <source>
        <dbReference type="ARBA" id="ARBA00005336"/>
    </source>
</evidence>
<dbReference type="InterPro" id="IPR036881">
    <property type="entry name" value="Glyco_hydro_3_C_sf"/>
</dbReference>
<proteinExistence type="inferred from homology"/>
<dbReference type="Proteomes" id="UP001324380">
    <property type="component" value="Chromosome"/>
</dbReference>